<evidence type="ECO:0000313" key="2">
    <source>
        <dbReference type="EMBL" id="KAK7937290.1"/>
    </source>
</evidence>
<evidence type="ECO:0000313" key="3">
    <source>
        <dbReference type="Proteomes" id="UP001391051"/>
    </source>
</evidence>
<sequence>MFHFNIHILTFAVTSVVPLGAIAPVAEAPDLDMPAYEGPISTDYEIWMPPGTFATAEYPIRAAYPTAVVTTTVVTSLKPSTETVSEAPSSTPIGECDVVKLTHCT</sequence>
<feature type="signal peptide" evidence="1">
    <location>
        <begin position="1"/>
        <end position="21"/>
    </location>
</feature>
<dbReference type="EMBL" id="JAQQWE010000010">
    <property type="protein sequence ID" value="KAK7937290.1"/>
    <property type="molecule type" value="Genomic_DNA"/>
</dbReference>
<keyword evidence="3" id="KW-1185">Reference proteome</keyword>
<keyword evidence="1" id="KW-0732">Signal</keyword>
<comment type="caution">
    <text evidence="2">The sequence shown here is derived from an EMBL/GenBank/DDBJ whole genome shotgun (WGS) entry which is preliminary data.</text>
</comment>
<dbReference type="Proteomes" id="UP001391051">
    <property type="component" value="Unassembled WGS sequence"/>
</dbReference>
<reference evidence="2 3" key="1">
    <citation type="submission" date="2023-01" db="EMBL/GenBank/DDBJ databases">
        <title>Analysis of 21 Apiospora genomes using comparative genomics revels a genus with tremendous synthesis potential of carbohydrate active enzymes and secondary metabolites.</title>
        <authorList>
            <person name="Sorensen T."/>
        </authorList>
    </citation>
    <scope>NUCLEOTIDE SEQUENCE [LARGE SCALE GENOMIC DNA]</scope>
    <source>
        <strain evidence="2 3">CBS 24483</strain>
    </source>
</reference>
<organism evidence="2 3">
    <name type="scientific">Apiospora aurea</name>
    <dbReference type="NCBI Taxonomy" id="335848"/>
    <lineage>
        <taxon>Eukaryota</taxon>
        <taxon>Fungi</taxon>
        <taxon>Dikarya</taxon>
        <taxon>Ascomycota</taxon>
        <taxon>Pezizomycotina</taxon>
        <taxon>Sordariomycetes</taxon>
        <taxon>Xylariomycetidae</taxon>
        <taxon>Amphisphaeriales</taxon>
        <taxon>Apiosporaceae</taxon>
        <taxon>Apiospora</taxon>
    </lineage>
</organism>
<accession>A0ABR1PS67</accession>
<protein>
    <submittedName>
        <fullName evidence="2">Uncharacterized protein</fullName>
    </submittedName>
</protein>
<proteinExistence type="predicted"/>
<evidence type="ECO:0000256" key="1">
    <source>
        <dbReference type="SAM" id="SignalP"/>
    </source>
</evidence>
<dbReference type="RefSeq" id="XP_066692618.1">
    <property type="nucleotide sequence ID" value="XM_066850380.1"/>
</dbReference>
<feature type="chain" id="PRO_5046262380" evidence="1">
    <location>
        <begin position="22"/>
        <end position="105"/>
    </location>
</feature>
<name>A0ABR1PS67_9PEZI</name>
<gene>
    <name evidence="2" type="ORF">PG986_014158</name>
</gene>
<dbReference type="GeneID" id="92083442"/>